<feature type="region of interest" description="Disordered" evidence="1">
    <location>
        <begin position="1"/>
        <end position="37"/>
    </location>
</feature>
<dbReference type="EMBL" id="JBANRG010000028">
    <property type="protein sequence ID" value="KAK7452761.1"/>
    <property type="molecule type" value="Genomic_DNA"/>
</dbReference>
<dbReference type="Proteomes" id="UP001498398">
    <property type="component" value="Unassembled WGS sequence"/>
</dbReference>
<feature type="transmembrane region" description="Helical" evidence="2">
    <location>
        <begin position="93"/>
        <end position="115"/>
    </location>
</feature>
<evidence type="ECO:0000313" key="4">
    <source>
        <dbReference type="Proteomes" id="UP001498398"/>
    </source>
</evidence>
<accession>A0ABR1J735</accession>
<sequence length="377" mass="42596">MSVYSPQSPSFKLEGDSQENSYFKDSQRHSRRTSYLRRDSQVPALADVDISALHSPNAHSVSRLEPARKERRDNFIVTVYQSLSWMLGFRETYSLLFFFVCGGALLGFCLARAFLMDGRIRREQTPPGDFRWFDLAPYRVSYIFHIFTTIIGGILVGLQFLPIIRRNYVWLHRLNGYLCVILLVPGNIAGGIVARRTLGGEINVQAAYYLLAIMLVISMLIGLYNAKRNTRAHRKWMLRSVVYFSTVVLARFIGVISGAIVTRIGVFYSVWRCDEVLYVLQNSTELSQRFPQCVNNVSDLTNNPFSVAVHASANEGNLGTGSVIRVVNGMCLWLSTLIVSLGVEIYIARTESANYVREGNVLEPRDHTTDSGDSPYY</sequence>
<feature type="transmembrane region" description="Helical" evidence="2">
    <location>
        <begin position="176"/>
        <end position="194"/>
    </location>
</feature>
<feature type="transmembrane region" description="Helical" evidence="2">
    <location>
        <begin position="206"/>
        <end position="224"/>
    </location>
</feature>
<organism evidence="3 4">
    <name type="scientific">Marasmiellus scandens</name>
    <dbReference type="NCBI Taxonomy" id="2682957"/>
    <lineage>
        <taxon>Eukaryota</taxon>
        <taxon>Fungi</taxon>
        <taxon>Dikarya</taxon>
        <taxon>Basidiomycota</taxon>
        <taxon>Agaricomycotina</taxon>
        <taxon>Agaricomycetes</taxon>
        <taxon>Agaricomycetidae</taxon>
        <taxon>Agaricales</taxon>
        <taxon>Marasmiineae</taxon>
        <taxon>Omphalotaceae</taxon>
        <taxon>Marasmiellus</taxon>
    </lineage>
</organism>
<keyword evidence="4" id="KW-1185">Reference proteome</keyword>
<comment type="caution">
    <text evidence="3">The sequence shown here is derived from an EMBL/GenBank/DDBJ whole genome shotgun (WGS) entry which is preliminary data.</text>
</comment>
<protein>
    <submittedName>
        <fullName evidence="3">Uncharacterized protein</fullName>
    </submittedName>
</protein>
<evidence type="ECO:0000256" key="2">
    <source>
        <dbReference type="SAM" id="Phobius"/>
    </source>
</evidence>
<feature type="compositionally biased region" description="Polar residues" evidence="1">
    <location>
        <begin position="1"/>
        <end position="10"/>
    </location>
</feature>
<evidence type="ECO:0000256" key="1">
    <source>
        <dbReference type="SAM" id="MobiDB-lite"/>
    </source>
</evidence>
<gene>
    <name evidence="3" type="ORF">VKT23_012162</name>
</gene>
<keyword evidence="2" id="KW-0812">Transmembrane</keyword>
<reference evidence="3 4" key="1">
    <citation type="submission" date="2024-01" db="EMBL/GenBank/DDBJ databases">
        <title>A draft genome for the cacao thread blight pathogen Marasmiellus scandens.</title>
        <authorList>
            <person name="Baruah I.K."/>
            <person name="Leung J."/>
            <person name="Bukari Y."/>
            <person name="Amoako-Attah I."/>
            <person name="Meinhardt L.W."/>
            <person name="Bailey B.A."/>
            <person name="Cohen S.P."/>
        </authorList>
    </citation>
    <scope>NUCLEOTIDE SEQUENCE [LARGE SCALE GENOMIC DNA]</scope>
    <source>
        <strain evidence="3 4">GH-19</strain>
    </source>
</reference>
<feature type="transmembrane region" description="Helical" evidence="2">
    <location>
        <begin position="326"/>
        <end position="347"/>
    </location>
</feature>
<evidence type="ECO:0000313" key="3">
    <source>
        <dbReference type="EMBL" id="KAK7452761.1"/>
    </source>
</evidence>
<dbReference type="InterPro" id="IPR018750">
    <property type="entry name" value="DUF2306_membrane"/>
</dbReference>
<name>A0ABR1J735_9AGAR</name>
<dbReference type="Pfam" id="PF10067">
    <property type="entry name" value="DUF2306"/>
    <property type="match status" value="1"/>
</dbReference>
<proteinExistence type="predicted"/>
<feature type="transmembrane region" description="Helical" evidence="2">
    <location>
        <begin position="142"/>
        <end position="164"/>
    </location>
</feature>
<feature type="transmembrane region" description="Helical" evidence="2">
    <location>
        <begin position="236"/>
        <end position="261"/>
    </location>
</feature>
<keyword evidence="2" id="KW-0472">Membrane</keyword>
<keyword evidence="2" id="KW-1133">Transmembrane helix</keyword>